<accession>A0A8S5N0G9</accession>
<feature type="domain" description="Cpl-7 lysozyme C-terminal" evidence="2">
    <location>
        <begin position="215"/>
        <end position="252"/>
    </location>
</feature>
<dbReference type="InterPro" id="IPR038765">
    <property type="entry name" value="Papain-like_cys_pep_sf"/>
</dbReference>
<dbReference type="SMART" id="SM01095">
    <property type="entry name" value="Cpl-7"/>
    <property type="match status" value="2"/>
</dbReference>
<proteinExistence type="predicted"/>
<dbReference type="Pfam" id="PF08230">
    <property type="entry name" value="CW_7"/>
    <property type="match status" value="2"/>
</dbReference>
<organism evidence="3">
    <name type="scientific">Podoviridae sp. ctval4</name>
    <dbReference type="NCBI Taxonomy" id="2826585"/>
    <lineage>
        <taxon>Viruses</taxon>
        <taxon>Duplodnaviria</taxon>
        <taxon>Heunggongvirae</taxon>
        <taxon>Uroviricota</taxon>
        <taxon>Caudoviricetes</taxon>
    </lineage>
</organism>
<keyword evidence="1" id="KW-0929">Antimicrobial</keyword>
<dbReference type="Pfam" id="PF05257">
    <property type="entry name" value="CHAP"/>
    <property type="match status" value="1"/>
</dbReference>
<dbReference type="GO" id="GO:0016787">
    <property type="term" value="F:hydrolase activity"/>
    <property type="evidence" value="ECO:0007669"/>
    <property type="project" value="UniProtKB-KW"/>
</dbReference>
<dbReference type="GO" id="GO:0001897">
    <property type="term" value="P:symbiont-mediated cytolysis of host cell"/>
    <property type="evidence" value="ECO:0007669"/>
    <property type="project" value="UniProtKB-ARBA"/>
</dbReference>
<dbReference type="SUPFAM" id="SSF54001">
    <property type="entry name" value="Cysteine proteinases"/>
    <property type="match status" value="1"/>
</dbReference>
<sequence>MSCSATEIINVAKNEIGIIEKSTNNVKYNTDYYGGSVSGSQFDWCVVFIWWCFNKLNSTSIFCGGTKTAYVPYVDSYARKNGYTVSKSDMRKGDILIYDWDGDGDGDHIGFCESVSGNTITAIEGNTSGTNGEGVYRKIRSKADVLTVYRPPYSSAPPTNVSRETIYGVAETVIRGDYGNGNTRKKKLEAKGYNYSEVQDCVNAILADSGNTNAAEAVIRGEYGNGTSRKKNLEAKGYNYNNVQTIVNAMLKEA</sequence>
<dbReference type="EMBL" id="BK015026">
    <property type="protein sequence ID" value="DAD87762.1"/>
    <property type="molecule type" value="Genomic_DNA"/>
</dbReference>
<dbReference type="InterPro" id="IPR013168">
    <property type="entry name" value="Cpl_7_lyso_C"/>
</dbReference>
<name>A0A8S5N0G9_9CAUD</name>
<evidence type="ECO:0000256" key="1">
    <source>
        <dbReference type="ARBA" id="ARBA00022529"/>
    </source>
</evidence>
<reference evidence="3" key="1">
    <citation type="journal article" date="2021" name="Proc. Natl. Acad. Sci. U.S.A.">
        <title>A Catalog of Tens of Thousands of Viruses from Human Metagenomes Reveals Hidden Associations with Chronic Diseases.</title>
        <authorList>
            <person name="Tisza M.J."/>
            <person name="Buck C.B."/>
        </authorList>
    </citation>
    <scope>NUCLEOTIDE SEQUENCE</scope>
    <source>
        <strain evidence="3">Ctval4</strain>
    </source>
</reference>
<dbReference type="Gene3D" id="3.90.1720.10">
    <property type="entry name" value="endopeptidase domain like (from Nostoc punctiforme)"/>
    <property type="match status" value="1"/>
</dbReference>
<feature type="domain" description="Cpl-7 lysozyme C-terminal" evidence="2">
    <location>
        <begin position="166"/>
        <end position="207"/>
    </location>
</feature>
<evidence type="ECO:0000259" key="2">
    <source>
        <dbReference type="SMART" id="SM01095"/>
    </source>
</evidence>
<dbReference type="InterPro" id="IPR007921">
    <property type="entry name" value="CHAP_dom"/>
</dbReference>
<protein>
    <submittedName>
        <fullName evidence="3">Peptidoglycan hydrolase</fullName>
    </submittedName>
</protein>
<keyword evidence="3" id="KW-0378">Hydrolase</keyword>
<evidence type="ECO:0000313" key="3">
    <source>
        <dbReference type="EMBL" id="DAD87762.1"/>
    </source>
</evidence>